<evidence type="ECO:0000256" key="6">
    <source>
        <dbReference type="ARBA" id="ARBA00022592"/>
    </source>
</evidence>
<keyword evidence="11" id="KW-1185">Reference proteome</keyword>
<dbReference type="PIRSF" id="PIRSF002756">
    <property type="entry name" value="PstS"/>
    <property type="match status" value="1"/>
</dbReference>
<evidence type="ECO:0000259" key="9">
    <source>
        <dbReference type="Pfam" id="PF12849"/>
    </source>
</evidence>
<dbReference type="InterPro" id="IPR005673">
    <property type="entry name" value="ABC_phos-bd_PstS"/>
</dbReference>
<evidence type="ECO:0000256" key="4">
    <source>
        <dbReference type="ARBA" id="ARBA00021889"/>
    </source>
</evidence>
<comment type="function">
    <text evidence="1 7">Part of the ABC transporter complex PstSACB involved in phosphate import.</text>
</comment>
<evidence type="ECO:0000256" key="2">
    <source>
        <dbReference type="ARBA" id="ARBA00008725"/>
    </source>
</evidence>
<dbReference type="EMBL" id="CP038150">
    <property type="protein sequence ID" value="QBR01917.1"/>
    <property type="molecule type" value="Genomic_DNA"/>
</dbReference>
<dbReference type="NCBIfam" id="TIGR00975">
    <property type="entry name" value="3a0107s03"/>
    <property type="match status" value="1"/>
</dbReference>
<dbReference type="InterPro" id="IPR024370">
    <property type="entry name" value="PBP_domain"/>
</dbReference>
<comment type="similarity">
    <text evidence="2 7">Belongs to the PstS family.</text>
</comment>
<dbReference type="GO" id="GO:0043190">
    <property type="term" value="C:ATP-binding cassette (ABC) transporter complex"/>
    <property type="evidence" value="ECO:0007669"/>
    <property type="project" value="InterPro"/>
</dbReference>
<feature type="domain" description="PBP" evidence="9">
    <location>
        <begin position="33"/>
        <end position="319"/>
    </location>
</feature>
<dbReference type="PANTHER" id="PTHR42996:SF1">
    <property type="entry name" value="PHOSPHATE-BINDING PROTEIN PSTS"/>
    <property type="match status" value="1"/>
</dbReference>
<evidence type="ECO:0000313" key="11">
    <source>
        <dbReference type="Proteomes" id="UP000295727"/>
    </source>
</evidence>
<gene>
    <name evidence="10" type="primary">pstS</name>
    <name evidence="10" type="ORF">E1956_32805</name>
</gene>
<evidence type="ECO:0000256" key="3">
    <source>
        <dbReference type="ARBA" id="ARBA00011529"/>
    </source>
</evidence>
<dbReference type="PANTHER" id="PTHR42996">
    <property type="entry name" value="PHOSPHATE-BINDING PROTEIN PSTS"/>
    <property type="match status" value="1"/>
</dbReference>
<keyword evidence="8" id="KW-0732">Signal</keyword>
<evidence type="ECO:0000313" key="10">
    <source>
        <dbReference type="EMBL" id="QBR01917.1"/>
    </source>
</evidence>
<organism evidence="10 11">
    <name type="scientific">Paraburkholderia pallida</name>
    <dbReference type="NCBI Taxonomy" id="2547399"/>
    <lineage>
        <taxon>Bacteria</taxon>
        <taxon>Pseudomonadati</taxon>
        <taxon>Pseudomonadota</taxon>
        <taxon>Betaproteobacteria</taxon>
        <taxon>Burkholderiales</taxon>
        <taxon>Burkholderiaceae</taxon>
        <taxon>Paraburkholderia</taxon>
    </lineage>
</organism>
<feature type="chain" id="PRO_5021026030" description="Phosphate-binding protein PstS" evidence="8">
    <location>
        <begin position="26"/>
        <end position="352"/>
    </location>
</feature>
<evidence type="ECO:0000256" key="5">
    <source>
        <dbReference type="ARBA" id="ARBA00022448"/>
    </source>
</evidence>
<protein>
    <recommendedName>
        <fullName evidence="4 7">Phosphate-binding protein PstS</fullName>
    </recommendedName>
</protein>
<comment type="subunit">
    <text evidence="3 7">The complex is composed of two ATP-binding proteins (PstB), two transmembrane proteins (PstC and PstA) and a solute-binding protein (PstS).</text>
</comment>
<dbReference type="Gene3D" id="3.40.190.10">
    <property type="entry name" value="Periplasmic binding protein-like II"/>
    <property type="match status" value="2"/>
</dbReference>
<dbReference type="InterPro" id="IPR050962">
    <property type="entry name" value="Phosphate-bind_PstS"/>
</dbReference>
<evidence type="ECO:0000256" key="1">
    <source>
        <dbReference type="ARBA" id="ARBA00002841"/>
    </source>
</evidence>
<dbReference type="CDD" id="cd13565">
    <property type="entry name" value="PBP2_PstS"/>
    <property type="match status" value="1"/>
</dbReference>
<feature type="signal peptide" evidence="8">
    <location>
        <begin position="1"/>
        <end position="25"/>
    </location>
</feature>
<dbReference type="GO" id="GO:0042301">
    <property type="term" value="F:phosphate ion binding"/>
    <property type="evidence" value="ECO:0007669"/>
    <property type="project" value="InterPro"/>
</dbReference>
<name>A0A4P7D3P3_9BURK</name>
<keyword evidence="6 7" id="KW-0592">Phosphate transport</keyword>
<dbReference type="OrthoDB" id="9801510at2"/>
<keyword evidence="5 7" id="KW-0813">Transport</keyword>
<dbReference type="KEGG" id="ppai:E1956_32805"/>
<reference evidence="10 11" key="1">
    <citation type="submission" date="2019-03" db="EMBL/GenBank/DDBJ databases">
        <title>Paraburkholderia sp. 7MH5, isolated from subtropical forest soil.</title>
        <authorList>
            <person name="Gao Z.-H."/>
            <person name="Qiu L.-H."/>
        </authorList>
    </citation>
    <scope>NUCLEOTIDE SEQUENCE [LARGE SCALE GENOMIC DNA]</scope>
    <source>
        <strain evidence="10 11">7MH5</strain>
    </source>
</reference>
<dbReference type="GO" id="GO:0035435">
    <property type="term" value="P:phosphate ion transmembrane transport"/>
    <property type="evidence" value="ECO:0007669"/>
    <property type="project" value="InterPro"/>
</dbReference>
<sequence>MTNPFFRGLAGGVLALALTAPVVQAGTIALPESGSTLLYPLFQSWITGYKSVAPDTALTASATGSTAGIEAAIKGTVRIGTSDAYLSDEEAAQHPDILNIPLAISAQTINYNLPGVKAANLKIDGPTLAAIYLGKITAWDDAAIRAMNPGVALPHHAIIPVRRADGSGDTFIFTQFLDFSADTWENSPGYGTTVAWPNVDGEKTATGNEGMVQTLATTPYSIGYVGISYADKIARAGIGTAMIKNQDGKFLLPTPQSISAGATELGKRTPAYERISLIYAPGAGSYPLVNYEYALVAASQHDAATAEALRSFLRWAISATGGNAANYLKPVGFIPLPDFIRGLSEAQIETIK</sequence>
<evidence type="ECO:0000256" key="8">
    <source>
        <dbReference type="SAM" id="SignalP"/>
    </source>
</evidence>
<evidence type="ECO:0000256" key="7">
    <source>
        <dbReference type="PIRNR" id="PIRNR002756"/>
    </source>
</evidence>
<dbReference type="Proteomes" id="UP000295727">
    <property type="component" value="Chromosome 3"/>
</dbReference>
<accession>A0A4P7D3P3</accession>
<dbReference type="Pfam" id="PF12849">
    <property type="entry name" value="PBP_like_2"/>
    <property type="match status" value="1"/>
</dbReference>
<proteinExistence type="inferred from homology"/>
<dbReference type="SUPFAM" id="SSF53850">
    <property type="entry name" value="Periplasmic binding protein-like II"/>
    <property type="match status" value="1"/>
</dbReference>
<dbReference type="AlphaFoldDB" id="A0A4P7D3P3"/>